<dbReference type="Proteomes" id="UP000035350">
    <property type="component" value="Unassembled WGS sequence"/>
</dbReference>
<proteinExistence type="predicted"/>
<dbReference type="EMBL" id="LCYN01000017">
    <property type="protein sequence ID" value="KKZ95924.1"/>
    <property type="molecule type" value="Genomic_DNA"/>
</dbReference>
<dbReference type="Gene3D" id="1.10.287.130">
    <property type="match status" value="1"/>
</dbReference>
<dbReference type="PANTHER" id="PTHR42878:SF3">
    <property type="entry name" value="HISTIDINE PROTEIN KINASE SAES"/>
    <property type="match status" value="1"/>
</dbReference>
<dbReference type="AlphaFoldDB" id="A0A0G8C8Z1"/>
<dbReference type="PROSITE" id="PS50885">
    <property type="entry name" value="HAMP"/>
    <property type="match status" value="1"/>
</dbReference>
<evidence type="ECO:0000256" key="6">
    <source>
        <dbReference type="ARBA" id="ARBA00022679"/>
    </source>
</evidence>
<dbReference type="GO" id="GO:0000155">
    <property type="term" value="F:phosphorelay sensor kinase activity"/>
    <property type="evidence" value="ECO:0007669"/>
    <property type="project" value="InterPro"/>
</dbReference>
<dbReference type="SUPFAM" id="SSF55874">
    <property type="entry name" value="ATPase domain of HSP90 chaperone/DNA topoisomerase II/histidine kinase"/>
    <property type="match status" value="1"/>
</dbReference>
<dbReference type="GO" id="GO:0007234">
    <property type="term" value="P:osmosensory signaling via phosphorelay pathway"/>
    <property type="evidence" value="ECO:0007669"/>
    <property type="project" value="TreeGrafter"/>
</dbReference>
<dbReference type="CDD" id="cd06225">
    <property type="entry name" value="HAMP"/>
    <property type="match status" value="1"/>
</dbReference>
<evidence type="ECO:0000256" key="7">
    <source>
        <dbReference type="ARBA" id="ARBA00022692"/>
    </source>
</evidence>
<dbReference type="SUPFAM" id="SSF47384">
    <property type="entry name" value="Homodimeric domain of signal transducing histidine kinase"/>
    <property type="match status" value="1"/>
</dbReference>
<reference evidence="17 18" key="1">
    <citation type="journal article" date="2015" name="Genome Announc.">
        <title>Next-Generation Whole-Genome Sequencing of Eight Strains of Bacillus cereus, Isolated from Food.</title>
        <authorList>
            <person name="Krawczyk A.O."/>
            <person name="de Jong A."/>
            <person name="Eijlander R.T."/>
            <person name="Berendsen E.M."/>
            <person name="Holsappel S."/>
            <person name="Wells-Bennik M.H."/>
            <person name="Kuipers O.P."/>
        </authorList>
    </citation>
    <scope>NUCLEOTIDE SEQUENCE [LARGE SCALE GENOMIC DNA]</scope>
    <source>
        <strain evidence="17 18">B4147</strain>
    </source>
</reference>
<gene>
    <name evidence="17" type="ORF">B4147_5165</name>
</gene>
<protein>
    <recommendedName>
        <fullName evidence="3">histidine kinase</fullName>
        <ecNumber evidence="3">2.7.13.3</ecNumber>
    </recommendedName>
</protein>
<dbReference type="InterPro" id="IPR003661">
    <property type="entry name" value="HisK_dim/P_dom"/>
</dbReference>
<dbReference type="InterPro" id="IPR036097">
    <property type="entry name" value="HisK_dim/P_sf"/>
</dbReference>
<name>A0A0G8C8Z1_9BACI</name>
<evidence type="ECO:0000259" key="15">
    <source>
        <dbReference type="PROSITE" id="PS50109"/>
    </source>
</evidence>
<dbReference type="PANTHER" id="PTHR42878">
    <property type="entry name" value="TWO-COMPONENT HISTIDINE KINASE"/>
    <property type="match status" value="1"/>
</dbReference>
<evidence type="ECO:0000256" key="10">
    <source>
        <dbReference type="ARBA" id="ARBA00022840"/>
    </source>
</evidence>
<dbReference type="CDD" id="cd00082">
    <property type="entry name" value="HisKA"/>
    <property type="match status" value="1"/>
</dbReference>
<keyword evidence="4" id="KW-1003">Cell membrane</keyword>
<dbReference type="FunFam" id="3.30.565.10:FF:000006">
    <property type="entry name" value="Sensor histidine kinase WalK"/>
    <property type="match status" value="1"/>
</dbReference>
<dbReference type="InterPro" id="IPR005467">
    <property type="entry name" value="His_kinase_dom"/>
</dbReference>
<evidence type="ECO:0000256" key="4">
    <source>
        <dbReference type="ARBA" id="ARBA00022475"/>
    </source>
</evidence>
<dbReference type="GO" id="GO:0000156">
    <property type="term" value="F:phosphorelay response regulator activity"/>
    <property type="evidence" value="ECO:0007669"/>
    <property type="project" value="TreeGrafter"/>
</dbReference>
<comment type="subcellular location">
    <subcellularLocation>
        <location evidence="2">Cell membrane</location>
        <topology evidence="2">Multi-pass membrane protein</topology>
    </subcellularLocation>
</comment>
<dbReference type="SMART" id="SM00387">
    <property type="entry name" value="HATPase_c"/>
    <property type="match status" value="1"/>
</dbReference>
<evidence type="ECO:0000256" key="1">
    <source>
        <dbReference type="ARBA" id="ARBA00000085"/>
    </source>
</evidence>
<evidence type="ECO:0000256" key="2">
    <source>
        <dbReference type="ARBA" id="ARBA00004651"/>
    </source>
</evidence>
<sequence length="627" mass="72247">MKRGIVLKLFMLTTVLCMLILTIIFVGQTIFFKQFYANKKVAEIKSNIKSFETGYLNSGGDSQAIQKLEQDFYREHNTWITTLDSNGSLKNITDFYIEVTLKQSKNKESQFANSTITIPLYNLKSEHDISDNMFPLGESISLVGIEKNAAFFPYSLSIERSGTQLGNAPLDKKVNEVIEKTKKKHPPADIPEGISDYEKKIIIGKEKSEFEKVLAKALPEKFLNGKITKVQISDRKDQSNFIYTNNVFMERIQEFQANLLLNEKNPNYDSLQEIDYEQHDIKYKLIIKPIKDKSGAITYIFSMTSLQPVDEAVQMIQEYYVYIIMFVLLLIFLASFYYSKKIAKPLLQINKITKKIVNLDFSERVPVMSKDEIGDLAQNINLLSNTLHSHIEQLHQDIEKEKRLEHTRKEFISGVSHELKTPLSIMKSCISILKDGVASHKKEYYFKAMEKEVDKMDMLIVDMLELAKFESGTYKMQMDSFCINKAITHICEQLSLEITKKQLHVHTHLAATEVIANYHRIEQVLTNFITNAIRYTPEKENIIISTIDEPSRIKVCIENKGAHIEEDQLDKIWDRFYRIDTARQRSQGGTGLGLAISKNILELHGAEYGVYNTVDGVLFYFYLQKKV</sequence>
<organism evidence="17 18">
    <name type="scientific">Bacillus wiedmannii</name>
    <dbReference type="NCBI Taxonomy" id="1890302"/>
    <lineage>
        <taxon>Bacteria</taxon>
        <taxon>Bacillati</taxon>
        <taxon>Bacillota</taxon>
        <taxon>Bacilli</taxon>
        <taxon>Bacillales</taxon>
        <taxon>Bacillaceae</taxon>
        <taxon>Bacillus</taxon>
        <taxon>Bacillus cereus group</taxon>
    </lineage>
</organism>
<dbReference type="SMART" id="SM00388">
    <property type="entry name" value="HisKA"/>
    <property type="match status" value="1"/>
</dbReference>
<dbReference type="Gene3D" id="6.10.340.10">
    <property type="match status" value="1"/>
</dbReference>
<evidence type="ECO:0000256" key="11">
    <source>
        <dbReference type="ARBA" id="ARBA00022989"/>
    </source>
</evidence>
<keyword evidence="6" id="KW-0808">Transferase</keyword>
<comment type="caution">
    <text evidence="17">The sequence shown here is derived from an EMBL/GenBank/DDBJ whole genome shotgun (WGS) entry which is preliminary data.</text>
</comment>
<dbReference type="InterPro" id="IPR003594">
    <property type="entry name" value="HATPase_dom"/>
</dbReference>
<feature type="transmembrane region" description="Helical" evidence="14">
    <location>
        <begin position="9"/>
        <end position="31"/>
    </location>
</feature>
<dbReference type="InterPro" id="IPR036890">
    <property type="entry name" value="HATPase_C_sf"/>
</dbReference>
<keyword evidence="8" id="KW-0547">Nucleotide-binding</keyword>
<dbReference type="Pfam" id="PF02518">
    <property type="entry name" value="HATPase_c"/>
    <property type="match status" value="1"/>
</dbReference>
<dbReference type="PROSITE" id="PS50109">
    <property type="entry name" value="HIS_KIN"/>
    <property type="match status" value="1"/>
</dbReference>
<evidence type="ECO:0000256" key="12">
    <source>
        <dbReference type="ARBA" id="ARBA00023012"/>
    </source>
</evidence>
<reference evidence="18" key="2">
    <citation type="submission" date="2015-04" db="EMBL/GenBank/DDBJ databases">
        <title>Draft Genome Sequences of Eight Spore-Forming Food Isolates of Bacillus cereus Genome sequencing.</title>
        <authorList>
            <person name="Krawcyk A.O."/>
            <person name="de Jong A."/>
            <person name="Eijlander R.T."/>
            <person name="Berendsen E.M."/>
            <person name="Holsappel S."/>
            <person name="Wells-Bennik M."/>
            <person name="Kuipers O.P."/>
        </authorList>
    </citation>
    <scope>NUCLEOTIDE SEQUENCE [LARGE SCALE GENOMIC DNA]</scope>
    <source>
        <strain evidence="18">B4147</strain>
    </source>
</reference>
<evidence type="ECO:0000313" key="17">
    <source>
        <dbReference type="EMBL" id="KKZ95924.1"/>
    </source>
</evidence>
<dbReference type="InterPro" id="IPR050351">
    <property type="entry name" value="BphY/WalK/GraS-like"/>
</dbReference>
<evidence type="ECO:0000256" key="13">
    <source>
        <dbReference type="ARBA" id="ARBA00023136"/>
    </source>
</evidence>
<dbReference type="FunFam" id="1.10.287.130:FF:000001">
    <property type="entry name" value="Two-component sensor histidine kinase"/>
    <property type="match status" value="1"/>
</dbReference>
<feature type="transmembrane region" description="Helical" evidence="14">
    <location>
        <begin position="319"/>
        <end position="338"/>
    </location>
</feature>
<accession>A0A0G8C8Z1</accession>
<dbReference type="PATRIC" id="fig|1396.433.peg.2007"/>
<evidence type="ECO:0000313" key="18">
    <source>
        <dbReference type="Proteomes" id="UP000035350"/>
    </source>
</evidence>
<evidence type="ECO:0000256" key="9">
    <source>
        <dbReference type="ARBA" id="ARBA00022777"/>
    </source>
</evidence>
<dbReference type="SUPFAM" id="SSF158472">
    <property type="entry name" value="HAMP domain-like"/>
    <property type="match status" value="1"/>
</dbReference>
<keyword evidence="12" id="KW-0902">Two-component regulatory system</keyword>
<dbReference type="InterPro" id="IPR003660">
    <property type="entry name" value="HAMP_dom"/>
</dbReference>
<feature type="domain" description="HAMP" evidence="16">
    <location>
        <begin position="340"/>
        <end position="392"/>
    </location>
</feature>
<dbReference type="Pfam" id="PF00672">
    <property type="entry name" value="HAMP"/>
    <property type="match status" value="1"/>
</dbReference>
<keyword evidence="13 14" id="KW-0472">Membrane</keyword>
<keyword evidence="9" id="KW-0418">Kinase</keyword>
<dbReference type="GO" id="GO:0005524">
    <property type="term" value="F:ATP binding"/>
    <property type="evidence" value="ECO:0007669"/>
    <property type="project" value="UniProtKB-KW"/>
</dbReference>
<dbReference type="EC" id="2.7.13.3" evidence="3"/>
<dbReference type="SMART" id="SM00304">
    <property type="entry name" value="HAMP"/>
    <property type="match status" value="1"/>
</dbReference>
<dbReference type="RefSeq" id="WP_046958420.1">
    <property type="nucleotide sequence ID" value="NZ_LCYN01000017.1"/>
</dbReference>
<keyword evidence="11 14" id="KW-1133">Transmembrane helix</keyword>
<dbReference type="Gene3D" id="3.30.565.10">
    <property type="entry name" value="Histidine kinase-like ATPase, C-terminal domain"/>
    <property type="match status" value="1"/>
</dbReference>
<dbReference type="Pfam" id="PF00512">
    <property type="entry name" value="HisKA"/>
    <property type="match status" value="1"/>
</dbReference>
<dbReference type="GO" id="GO:0030295">
    <property type="term" value="F:protein kinase activator activity"/>
    <property type="evidence" value="ECO:0007669"/>
    <property type="project" value="TreeGrafter"/>
</dbReference>
<evidence type="ECO:0000256" key="3">
    <source>
        <dbReference type="ARBA" id="ARBA00012438"/>
    </source>
</evidence>
<keyword evidence="7 14" id="KW-0812">Transmembrane</keyword>
<evidence type="ECO:0000256" key="8">
    <source>
        <dbReference type="ARBA" id="ARBA00022741"/>
    </source>
</evidence>
<evidence type="ECO:0000259" key="16">
    <source>
        <dbReference type="PROSITE" id="PS50885"/>
    </source>
</evidence>
<evidence type="ECO:0000256" key="5">
    <source>
        <dbReference type="ARBA" id="ARBA00022553"/>
    </source>
</evidence>
<dbReference type="InterPro" id="IPR004358">
    <property type="entry name" value="Sig_transdc_His_kin-like_C"/>
</dbReference>
<dbReference type="GO" id="GO:0005886">
    <property type="term" value="C:plasma membrane"/>
    <property type="evidence" value="ECO:0007669"/>
    <property type="project" value="UniProtKB-SubCell"/>
</dbReference>
<dbReference type="PRINTS" id="PR00344">
    <property type="entry name" value="BCTRLSENSOR"/>
</dbReference>
<keyword evidence="10" id="KW-0067">ATP-binding</keyword>
<evidence type="ECO:0000256" key="14">
    <source>
        <dbReference type="SAM" id="Phobius"/>
    </source>
</evidence>
<comment type="catalytic activity">
    <reaction evidence="1">
        <text>ATP + protein L-histidine = ADP + protein N-phospho-L-histidine.</text>
        <dbReference type="EC" id="2.7.13.3"/>
    </reaction>
</comment>
<keyword evidence="5" id="KW-0597">Phosphoprotein</keyword>
<feature type="domain" description="Histidine kinase" evidence="15">
    <location>
        <begin position="414"/>
        <end position="627"/>
    </location>
</feature>